<dbReference type="AlphaFoldDB" id="A0AAI9TV46"/>
<accession>A0AAI9TV46</accession>
<reference evidence="1 2" key="1">
    <citation type="submission" date="2016-10" db="EMBL/GenBank/DDBJ databases">
        <title>The genome sequence of Colletotrichum fioriniae PJ7.</title>
        <authorList>
            <person name="Baroncelli R."/>
        </authorList>
    </citation>
    <scope>NUCLEOTIDE SEQUENCE [LARGE SCALE GENOMIC DNA]</scope>
    <source>
        <strain evidence="1">Col 31</strain>
    </source>
</reference>
<proteinExistence type="predicted"/>
<evidence type="ECO:0000313" key="1">
    <source>
        <dbReference type="EMBL" id="KAK1446345.1"/>
    </source>
</evidence>
<keyword evidence="2" id="KW-1185">Reference proteome</keyword>
<sequence>MDADSIRDRVLPKNTNAPSFKVKRCDTALRQLVLWMNDDVHKESMTRLRSLWEEWRAWVCKLFDREFSSKLTDSLDGGAAFDLKVSERISERDMFVLDMENLYSSINVVRRMLIESGPNRMRDPKATYKDPLVVNQKTIREEDKTLGPRSDLGYYLTFAIPARLLLVQSAAARFSINDKQDNADLALVLSQKNIERQLVTCLF</sequence>
<comment type="caution">
    <text evidence="1">The sequence shown here is derived from an EMBL/GenBank/DDBJ whole genome shotgun (WGS) entry which is preliminary data.</text>
</comment>
<organism evidence="1 2">
    <name type="scientific">Colletotrichum melonis</name>
    <dbReference type="NCBI Taxonomy" id="1209925"/>
    <lineage>
        <taxon>Eukaryota</taxon>
        <taxon>Fungi</taxon>
        <taxon>Dikarya</taxon>
        <taxon>Ascomycota</taxon>
        <taxon>Pezizomycotina</taxon>
        <taxon>Sordariomycetes</taxon>
        <taxon>Hypocreomycetidae</taxon>
        <taxon>Glomerellales</taxon>
        <taxon>Glomerellaceae</taxon>
        <taxon>Colletotrichum</taxon>
        <taxon>Colletotrichum acutatum species complex</taxon>
    </lineage>
</organism>
<gene>
    <name evidence="1" type="ORF">CMEL01_10588</name>
</gene>
<evidence type="ECO:0000313" key="2">
    <source>
        <dbReference type="Proteomes" id="UP001239795"/>
    </source>
</evidence>
<protein>
    <submittedName>
        <fullName evidence="1">Uncharacterized protein</fullName>
    </submittedName>
</protein>
<dbReference type="Proteomes" id="UP001239795">
    <property type="component" value="Unassembled WGS sequence"/>
</dbReference>
<dbReference type="EMBL" id="MLGG01000090">
    <property type="protein sequence ID" value="KAK1446345.1"/>
    <property type="molecule type" value="Genomic_DNA"/>
</dbReference>
<name>A0AAI9TV46_9PEZI</name>